<name>A0A099LX92_9VIBR</name>
<dbReference type="RefSeq" id="WP_039427717.1">
    <property type="nucleotide sequence ID" value="NZ_CP061844.1"/>
</dbReference>
<protein>
    <recommendedName>
        <fullName evidence="3">DUF1877 domain-containing protein</fullName>
    </recommendedName>
</protein>
<dbReference type="EMBL" id="JMCG01000001">
    <property type="protein sequence ID" value="KGK12031.1"/>
    <property type="molecule type" value="Genomic_DNA"/>
</dbReference>
<dbReference type="Proteomes" id="UP000029994">
    <property type="component" value="Unassembled WGS sequence"/>
</dbReference>
<comment type="caution">
    <text evidence="1">The sequence shown here is derived from an EMBL/GenBank/DDBJ whole genome shotgun (WGS) entry which is preliminary data.</text>
</comment>
<sequence>MSSLIHLYLVNEDDYPTIASGTHEQTYQTLVEITQEEGMRWQSLELNMRGFEAALQLWDAVAGNSRLLLIATFNFYPHKLLPPDADTSGTFGFFPADMVRDLFTVMEEEYDFDIDSEEGQQLIAEIEEDGLEELNPDAYEMVRDKYFVTFRDAAKQGKSVAVLIEQ</sequence>
<dbReference type="AlphaFoldDB" id="A0A099LX92"/>
<dbReference type="STRING" id="29495.EA26_12195"/>
<evidence type="ECO:0000313" key="2">
    <source>
        <dbReference type="Proteomes" id="UP000029994"/>
    </source>
</evidence>
<gene>
    <name evidence="1" type="ORF">EA26_12195</name>
</gene>
<accession>A0A099LX92</accession>
<proteinExistence type="predicted"/>
<organism evidence="1 2">
    <name type="scientific">Vibrio navarrensis</name>
    <dbReference type="NCBI Taxonomy" id="29495"/>
    <lineage>
        <taxon>Bacteria</taxon>
        <taxon>Pseudomonadati</taxon>
        <taxon>Pseudomonadota</taxon>
        <taxon>Gammaproteobacteria</taxon>
        <taxon>Vibrionales</taxon>
        <taxon>Vibrionaceae</taxon>
        <taxon>Vibrio</taxon>
    </lineage>
</organism>
<evidence type="ECO:0008006" key="3">
    <source>
        <dbReference type="Google" id="ProtNLM"/>
    </source>
</evidence>
<evidence type="ECO:0000313" key="1">
    <source>
        <dbReference type="EMBL" id="KGK12031.1"/>
    </source>
</evidence>
<reference evidence="1 2" key="1">
    <citation type="submission" date="2014-04" db="EMBL/GenBank/DDBJ databases">
        <title>Genome sequencing of Vibrio navarrensis strains.</title>
        <authorList>
            <person name="Gladney L.M."/>
            <person name="Katz L.S."/>
            <person name="Marino-Ramirez L."/>
            <person name="Jordan I.K."/>
        </authorList>
    </citation>
    <scope>NUCLEOTIDE SEQUENCE [LARGE SCALE GENOMIC DNA]</scope>
    <source>
        <strain evidence="1 2">ATCC 51183</strain>
    </source>
</reference>
<keyword evidence="2" id="KW-1185">Reference proteome</keyword>
<dbReference type="GeneID" id="43683924"/>